<dbReference type="InterPro" id="IPR006059">
    <property type="entry name" value="SBP"/>
</dbReference>
<dbReference type="PANTHER" id="PTHR30061:SF50">
    <property type="entry name" value="MALTOSE_MALTODEXTRIN-BINDING PERIPLASMIC PROTEIN"/>
    <property type="match status" value="1"/>
</dbReference>
<evidence type="ECO:0000256" key="4">
    <source>
        <dbReference type="SAM" id="MobiDB-lite"/>
    </source>
</evidence>
<keyword evidence="6" id="KW-1185">Reference proteome</keyword>
<dbReference type="Proteomes" id="UP000673394">
    <property type="component" value="Unassembled WGS sequence"/>
</dbReference>
<dbReference type="Pfam" id="PF13416">
    <property type="entry name" value="SBP_bac_8"/>
    <property type="match status" value="1"/>
</dbReference>
<evidence type="ECO:0000313" key="6">
    <source>
        <dbReference type="Proteomes" id="UP000673394"/>
    </source>
</evidence>
<dbReference type="PANTHER" id="PTHR30061">
    <property type="entry name" value="MALTOSE-BINDING PERIPLASMIC PROTEIN"/>
    <property type="match status" value="1"/>
</dbReference>
<gene>
    <name evidence="5" type="ORF">I8J30_16025</name>
</gene>
<proteinExistence type="inferred from homology"/>
<feature type="region of interest" description="Disordered" evidence="4">
    <location>
        <begin position="423"/>
        <end position="452"/>
    </location>
</feature>
<dbReference type="SUPFAM" id="SSF53850">
    <property type="entry name" value="Periplasmic binding protein-like II"/>
    <property type="match status" value="1"/>
</dbReference>
<name>A0ABS5CE17_9BACL</name>
<feature type="compositionally biased region" description="Basic and acidic residues" evidence="4">
    <location>
        <begin position="442"/>
        <end position="452"/>
    </location>
</feature>
<keyword evidence="3" id="KW-0732">Signal</keyword>
<feature type="region of interest" description="Disordered" evidence="4">
    <location>
        <begin position="30"/>
        <end position="53"/>
    </location>
</feature>
<reference evidence="5 6" key="1">
    <citation type="submission" date="2021-04" db="EMBL/GenBank/DDBJ databases">
        <title>Paenibacillus sp. DLE-14 whole genome sequence.</title>
        <authorList>
            <person name="Ham Y.J."/>
        </authorList>
    </citation>
    <scope>NUCLEOTIDE SEQUENCE [LARGE SCALE GENOMIC DNA]</scope>
    <source>
        <strain evidence="5 6">DLE-14</strain>
    </source>
</reference>
<evidence type="ECO:0000256" key="1">
    <source>
        <dbReference type="ARBA" id="ARBA00008520"/>
    </source>
</evidence>
<comment type="caution">
    <text evidence="5">The sequence shown here is derived from an EMBL/GenBank/DDBJ whole genome shotgun (WGS) entry which is preliminary data.</text>
</comment>
<evidence type="ECO:0000256" key="3">
    <source>
        <dbReference type="ARBA" id="ARBA00022729"/>
    </source>
</evidence>
<dbReference type="Gene3D" id="3.40.190.10">
    <property type="entry name" value="Periplasmic binding protein-like II"/>
    <property type="match status" value="1"/>
</dbReference>
<accession>A0ABS5CE17</accession>
<dbReference type="EMBL" id="JAGKSP010000006">
    <property type="protein sequence ID" value="MBP3964225.1"/>
    <property type="molecule type" value="Genomic_DNA"/>
</dbReference>
<keyword evidence="2" id="KW-0813">Transport</keyword>
<evidence type="ECO:0000313" key="5">
    <source>
        <dbReference type="EMBL" id="MBP3964225.1"/>
    </source>
</evidence>
<protein>
    <submittedName>
        <fullName evidence="5">Extracellular solute-binding protein</fullName>
    </submittedName>
</protein>
<organism evidence="5 6">
    <name type="scientific">Paenibacillus lignilyticus</name>
    <dbReference type="NCBI Taxonomy" id="1172615"/>
    <lineage>
        <taxon>Bacteria</taxon>
        <taxon>Bacillati</taxon>
        <taxon>Bacillota</taxon>
        <taxon>Bacilli</taxon>
        <taxon>Bacillales</taxon>
        <taxon>Paenibacillaceae</taxon>
        <taxon>Paenibacillus</taxon>
    </lineage>
</organism>
<sequence length="452" mass="49901">MSRRKYVMLLLCVFTICAALLVPMIGKPGSPVTHSDDGPLSADKPQIVDGDEQDRTTLSIAVSMDEAEYRYWQAENEHFTLSHPQITIQMTNIHNEDADEARKKASENGEPFDLMLLDNDRVREFAVQGFLLPVDDIVSGDTAADQMEALTSIVKWNGSLWGVPLDCNPLLVVWQNNLLKAAGLSAPPKDLEGLKAAVATLVATNPNLSPFNLNTNDPKEMAAWMGMFKENSEAAANLSPFTITQKEQLYFAAEYAAQIYRLAPAQQKNQLLGAFGAGTLMSAVMPWTLYRSLSDEERGLLAIGSTTGPVVRANGRSFVMLAGTERLSEASAYITEMTSTEAQLDHYRTLGRLPSRISAMTNEFEYNDIDQRPPHFLVGMLSRTSVTPDPSWRGRWERWSKLLATLGGNQSALTPELTSTYISEWNEEPEQPIGDAEAPPEDPSKTDAKLNQ</sequence>
<evidence type="ECO:0000256" key="2">
    <source>
        <dbReference type="ARBA" id="ARBA00022448"/>
    </source>
</evidence>
<comment type="similarity">
    <text evidence="1">Belongs to the bacterial solute-binding protein 1 family.</text>
</comment>
<dbReference type="RefSeq" id="WP_210659376.1">
    <property type="nucleotide sequence ID" value="NZ_JAGKSP010000006.1"/>
</dbReference>